<evidence type="ECO:0000313" key="2">
    <source>
        <dbReference type="Proteomes" id="UP001652626"/>
    </source>
</evidence>
<dbReference type="AlphaFoldDB" id="A0A8B8I9U1"/>
<dbReference type="Proteomes" id="UP001652626">
    <property type="component" value="Chromosome 18"/>
</dbReference>
<dbReference type="GeneID" id="113399002"/>
<dbReference type="OrthoDB" id="7299127at2759"/>
<proteinExistence type="predicted"/>
<feature type="region of interest" description="Disordered" evidence="1">
    <location>
        <begin position="1"/>
        <end position="29"/>
    </location>
</feature>
<evidence type="ECO:0000256" key="1">
    <source>
        <dbReference type="SAM" id="MobiDB-lite"/>
    </source>
</evidence>
<dbReference type="RefSeq" id="XP_026493785.1">
    <property type="nucleotide sequence ID" value="XM_026638000.2"/>
</dbReference>
<name>A0A8B8I9U1_VANTA</name>
<gene>
    <name evidence="3" type="primary">LOC113399002</name>
</gene>
<feature type="compositionally biased region" description="Acidic residues" evidence="1">
    <location>
        <begin position="15"/>
        <end position="25"/>
    </location>
</feature>
<protein>
    <submittedName>
        <fullName evidence="3">Uncharacterized protein LOC113399002</fullName>
    </submittedName>
</protein>
<evidence type="ECO:0000313" key="3">
    <source>
        <dbReference type="RefSeq" id="XP_026493785.1"/>
    </source>
</evidence>
<reference evidence="3" key="1">
    <citation type="submission" date="2025-08" db="UniProtKB">
        <authorList>
            <consortium name="RefSeq"/>
        </authorList>
    </citation>
    <scope>IDENTIFICATION</scope>
    <source>
        <tissue evidence="3">Whole body</tissue>
    </source>
</reference>
<sequence>MAAHRDGMYFAQLPEPDDSGIDSDDTERARAQRVDEMIQLTESSSSDEDPAMKVPWIQRFTKKKFEEQLEIMEEGRLEREILIPMVQWQPRVDVSQNYAHNSPDRYSPPLIEVELTASDEDDDNSVLELVIPLPSNYKRPTSTWKRVMEVTSLFCTLLCCFR</sequence>
<accession>A0A8B8I9U1</accession>
<organism evidence="2 3">
    <name type="scientific">Vanessa tameamea</name>
    <name type="common">Kamehameha butterfly</name>
    <dbReference type="NCBI Taxonomy" id="334116"/>
    <lineage>
        <taxon>Eukaryota</taxon>
        <taxon>Metazoa</taxon>
        <taxon>Ecdysozoa</taxon>
        <taxon>Arthropoda</taxon>
        <taxon>Hexapoda</taxon>
        <taxon>Insecta</taxon>
        <taxon>Pterygota</taxon>
        <taxon>Neoptera</taxon>
        <taxon>Endopterygota</taxon>
        <taxon>Lepidoptera</taxon>
        <taxon>Glossata</taxon>
        <taxon>Ditrysia</taxon>
        <taxon>Papilionoidea</taxon>
        <taxon>Nymphalidae</taxon>
        <taxon>Nymphalinae</taxon>
        <taxon>Vanessa</taxon>
    </lineage>
</organism>
<keyword evidence="2" id="KW-1185">Reference proteome</keyword>
<dbReference type="OMA" id="KEPWIRT"/>